<keyword evidence="2" id="KW-1003">Cell membrane</keyword>
<feature type="transmembrane region" description="Helical" evidence="6">
    <location>
        <begin position="213"/>
        <end position="235"/>
    </location>
</feature>
<evidence type="ECO:0000256" key="5">
    <source>
        <dbReference type="ARBA" id="ARBA00023136"/>
    </source>
</evidence>
<evidence type="ECO:0000256" key="6">
    <source>
        <dbReference type="SAM" id="Phobius"/>
    </source>
</evidence>
<feature type="transmembrane region" description="Helical" evidence="6">
    <location>
        <begin position="338"/>
        <end position="357"/>
    </location>
</feature>
<name>A0A660LIT5_9ACTN</name>
<dbReference type="Pfam" id="PF13440">
    <property type="entry name" value="Polysacc_synt_3"/>
    <property type="match status" value="1"/>
</dbReference>
<dbReference type="PANTHER" id="PTHR30250">
    <property type="entry name" value="PST FAMILY PREDICTED COLANIC ACID TRANSPORTER"/>
    <property type="match status" value="1"/>
</dbReference>
<feature type="transmembrane region" description="Helical" evidence="6">
    <location>
        <begin position="247"/>
        <end position="267"/>
    </location>
</feature>
<protein>
    <submittedName>
        <fullName evidence="7">O-antigen/teichoic acid export membrane protein</fullName>
    </submittedName>
</protein>
<feature type="transmembrane region" description="Helical" evidence="6">
    <location>
        <begin position="29"/>
        <end position="52"/>
    </location>
</feature>
<feature type="transmembrane region" description="Helical" evidence="6">
    <location>
        <begin position="311"/>
        <end position="332"/>
    </location>
</feature>
<dbReference type="PANTHER" id="PTHR30250:SF26">
    <property type="entry name" value="PSMA PROTEIN"/>
    <property type="match status" value="1"/>
</dbReference>
<keyword evidence="8" id="KW-1185">Reference proteome</keyword>
<comment type="caution">
    <text evidence="7">The sequence shown here is derived from an EMBL/GenBank/DDBJ whole genome shotgun (WGS) entry which is preliminary data.</text>
</comment>
<evidence type="ECO:0000313" key="7">
    <source>
        <dbReference type="EMBL" id="RKQ92861.1"/>
    </source>
</evidence>
<dbReference type="Proteomes" id="UP000278962">
    <property type="component" value="Unassembled WGS sequence"/>
</dbReference>
<dbReference type="GO" id="GO:0005886">
    <property type="term" value="C:plasma membrane"/>
    <property type="evidence" value="ECO:0007669"/>
    <property type="project" value="UniProtKB-SubCell"/>
</dbReference>
<organism evidence="7 8">
    <name type="scientific">Solirubrobacter pauli</name>
    <dbReference type="NCBI Taxonomy" id="166793"/>
    <lineage>
        <taxon>Bacteria</taxon>
        <taxon>Bacillati</taxon>
        <taxon>Actinomycetota</taxon>
        <taxon>Thermoleophilia</taxon>
        <taxon>Solirubrobacterales</taxon>
        <taxon>Solirubrobacteraceae</taxon>
        <taxon>Solirubrobacter</taxon>
    </lineage>
</organism>
<keyword evidence="5 6" id="KW-0472">Membrane</keyword>
<accession>A0A660LIT5</accession>
<evidence type="ECO:0000256" key="4">
    <source>
        <dbReference type="ARBA" id="ARBA00022989"/>
    </source>
</evidence>
<keyword evidence="4 6" id="KW-1133">Transmembrane helix</keyword>
<feature type="transmembrane region" description="Helical" evidence="6">
    <location>
        <begin position="186"/>
        <end position="207"/>
    </location>
</feature>
<feature type="transmembrane region" description="Helical" evidence="6">
    <location>
        <begin position="273"/>
        <end position="290"/>
    </location>
</feature>
<evidence type="ECO:0000256" key="1">
    <source>
        <dbReference type="ARBA" id="ARBA00004651"/>
    </source>
</evidence>
<proteinExistence type="predicted"/>
<gene>
    <name evidence="7" type="ORF">C8N24_2717</name>
</gene>
<keyword evidence="3 6" id="KW-0812">Transmembrane</keyword>
<evidence type="ECO:0000256" key="2">
    <source>
        <dbReference type="ARBA" id="ARBA00022475"/>
    </source>
</evidence>
<dbReference type="EMBL" id="RBIL01000001">
    <property type="protein sequence ID" value="RKQ92861.1"/>
    <property type="molecule type" value="Genomic_DNA"/>
</dbReference>
<reference evidence="7 8" key="1">
    <citation type="submission" date="2018-10" db="EMBL/GenBank/DDBJ databases">
        <title>Genomic Encyclopedia of Archaeal and Bacterial Type Strains, Phase II (KMG-II): from individual species to whole genera.</title>
        <authorList>
            <person name="Goeker M."/>
        </authorList>
    </citation>
    <scope>NUCLEOTIDE SEQUENCE [LARGE SCALE GENOMIC DNA]</scope>
    <source>
        <strain evidence="7 8">DSM 14954</strain>
    </source>
</reference>
<dbReference type="AlphaFoldDB" id="A0A660LIT5"/>
<evidence type="ECO:0000313" key="8">
    <source>
        <dbReference type="Proteomes" id="UP000278962"/>
    </source>
</evidence>
<dbReference type="InterPro" id="IPR050833">
    <property type="entry name" value="Poly_Biosynth_Transport"/>
</dbReference>
<sequence>MFRVTGVVMLLALLAGGLANVLQGLERFVAATVATTIAAVVFLIAAPILLAADYGLKGLALAALAQQAAGVVVRVWMIRDVLASTRPGWITRGEARELVSFSARLQVNVASTLINSQTDKLVVGLVASNATLGAVGIASQAAEAVRFFLGAALGPINARLAVVHGTGDGGGLAALYHRLENIWIRVNIGITALATALMPALIIAWVGEDTGDAAQFATILTFGYCVSVLSGPALAYLRAIGRINPEALLGLGLIAANVVLTVVLGIAFGAIGVVTATSIAYTVITIVFFWRVHPILPPRPADSPPAIQPRVIAAALGTAALAGAWGTAMALLLPRLVALVPIGLGAAVALAAFVVLTTDGLEELGIRLPGRRRA</sequence>
<comment type="subcellular location">
    <subcellularLocation>
        <location evidence="1">Cell membrane</location>
        <topology evidence="1">Multi-pass membrane protein</topology>
    </subcellularLocation>
</comment>
<evidence type="ECO:0000256" key="3">
    <source>
        <dbReference type="ARBA" id="ARBA00022692"/>
    </source>
</evidence>